<dbReference type="AlphaFoldDB" id="A0A9P9L859"/>
<dbReference type="InterPro" id="IPR005135">
    <property type="entry name" value="Endo/exonuclease/phosphatase"/>
</dbReference>
<dbReference type="EMBL" id="JAGTJS010000001">
    <property type="protein sequence ID" value="KAH7275786.1"/>
    <property type="molecule type" value="Genomic_DNA"/>
</dbReference>
<evidence type="ECO:0000256" key="1">
    <source>
        <dbReference type="SAM" id="SignalP"/>
    </source>
</evidence>
<dbReference type="Proteomes" id="UP000736672">
    <property type="component" value="Unassembled WGS sequence"/>
</dbReference>
<keyword evidence="3" id="KW-0540">Nuclease</keyword>
<gene>
    <name evidence="3" type="ORF">B0J15DRAFT_383966</name>
</gene>
<keyword evidence="1" id="KW-0732">Signal</keyword>
<keyword evidence="3" id="KW-0255">Endonuclease</keyword>
<dbReference type="CDD" id="cd04486">
    <property type="entry name" value="YhcR_OBF_like"/>
    <property type="match status" value="1"/>
</dbReference>
<dbReference type="SUPFAM" id="SSF56219">
    <property type="entry name" value="DNase I-like"/>
    <property type="match status" value="1"/>
</dbReference>
<accession>A0A9P9L859</accession>
<organism evidence="3 4">
    <name type="scientific">Fusarium solani</name>
    <name type="common">Filamentous fungus</name>
    <dbReference type="NCBI Taxonomy" id="169388"/>
    <lineage>
        <taxon>Eukaryota</taxon>
        <taxon>Fungi</taxon>
        <taxon>Dikarya</taxon>
        <taxon>Ascomycota</taxon>
        <taxon>Pezizomycotina</taxon>
        <taxon>Sordariomycetes</taxon>
        <taxon>Hypocreomycetidae</taxon>
        <taxon>Hypocreales</taxon>
        <taxon>Nectriaceae</taxon>
        <taxon>Fusarium</taxon>
        <taxon>Fusarium solani species complex</taxon>
    </lineage>
</organism>
<dbReference type="GO" id="GO:0004519">
    <property type="term" value="F:endonuclease activity"/>
    <property type="evidence" value="ECO:0007669"/>
    <property type="project" value="UniProtKB-KW"/>
</dbReference>
<feature type="chain" id="PRO_5040346996" evidence="1">
    <location>
        <begin position="18"/>
        <end position="608"/>
    </location>
</feature>
<evidence type="ECO:0000313" key="3">
    <source>
        <dbReference type="EMBL" id="KAH7275786.1"/>
    </source>
</evidence>
<dbReference type="InterPro" id="IPR036691">
    <property type="entry name" value="Endo/exonu/phosph_ase_sf"/>
</dbReference>
<proteinExistence type="predicted"/>
<keyword evidence="3" id="KW-0378">Hydrolase</keyword>
<dbReference type="PANTHER" id="PTHR42834:SF1">
    <property type="entry name" value="ENDONUCLEASE_EXONUCLEASE_PHOSPHATASE FAMILY PROTEIN (AFU_ORTHOLOGUE AFUA_3G09210)"/>
    <property type="match status" value="1"/>
</dbReference>
<feature type="domain" description="Endonuclease/exonuclease/phosphatase" evidence="2">
    <location>
        <begin position="306"/>
        <end position="598"/>
    </location>
</feature>
<evidence type="ECO:0000313" key="4">
    <source>
        <dbReference type="Proteomes" id="UP000736672"/>
    </source>
</evidence>
<comment type="caution">
    <text evidence="3">The sequence shown here is derived from an EMBL/GenBank/DDBJ whole genome shotgun (WGS) entry which is preliminary data.</text>
</comment>
<dbReference type="Pfam" id="PF03372">
    <property type="entry name" value="Exo_endo_phos"/>
    <property type="match status" value="1"/>
</dbReference>
<name>A0A9P9L859_FUSSL</name>
<sequence>MKLQYLLTSLFGPLAAALTIAEINGNQYLSSYNGKNVTDVEGLVTAVGSSGFYLRSTKPDRSSVTSEGLYVFGRTAVSKVAVGDIVTLDGLVEEYRSNNDYIYLTEITSPRNIVVKSSDNEFKPKVIGKDTPQPPRKHFSKLDDGDIFGVPNAESRISEVNPKLQPNTYGLDFWESLSGELVTVRGAYAISRPNNYGDFWVRGDWKVSGLNRHGGLTMLDRGITDHVDANPEAITIGSPLDGSKNADDTKLGDYIGEITGVVTYAFGFYRILPLTATKPQKRSDAEHPAVSFTSKGSCKGISVADYNTENLNPQSTHLPLVIEQIVTKLRTPDLIFLQEVQDNSGATNDGVVSANLTLAALADGIEAASGIEYAWTEVDPVNNKDGGQPGGNIRTAFLYRPDVVELVKPNAGASDAANEVLDGPTLKYNPGRIDPANAAWDDSRKPLVAMWKPVKGTQKPFFTVNVHFGSKGGSTSIHGDPRTPVNKGVEKRTQQAQVTADFIAQILEKDRKAHIIAAGDFNEFAQVAPIRTFVKQSGLVDLDDAAKIPETERYTYLFDSNCQALDHMFISKELRHGVKYEHLHINTWQDTAGEVSDHDPSVALFDMC</sequence>
<feature type="signal peptide" evidence="1">
    <location>
        <begin position="1"/>
        <end position="17"/>
    </location>
</feature>
<keyword evidence="4" id="KW-1185">Reference proteome</keyword>
<reference evidence="3" key="1">
    <citation type="journal article" date="2021" name="Nat. Commun.">
        <title>Genetic determinants of endophytism in the Arabidopsis root mycobiome.</title>
        <authorList>
            <person name="Mesny F."/>
            <person name="Miyauchi S."/>
            <person name="Thiergart T."/>
            <person name="Pickel B."/>
            <person name="Atanasova L."/>
            <person name="Karlsson M."/>
            <person name="Huettel B."/>
            <person name="Barry K.W."/>
            <person name="Haridas S."/>
            <person name="Chen C."/>
            <person name="Bauer D."/>
            <person name="Andreopoulos W."/>
            <person name="Pangilinan J."/>
            <person name="LaButti K."/>
            <person name="Riley R."/>
            <person name="Lipzen A."/>
            <person name="Clum A."/>
            <person name="Drula E."/>
            <person name="Henrissat B."/>
            <person name="Kohler A."/>
            <person name="Grigoriev I.V."/>
            <person name="Martin F.M."/>
            <person name="Hacquard S."/>
        </authorList>
    </citation>
    <scope>NUCLEOTIDE SEQUENCE</scope>
    <source>
        <strain evidence="3">FSSC 5 MPI-SDFR-AT-0091</strain>
    </source>
</reference>
<dbReference type="OrthoDB" id="47488at2759"/>
<dbReference type="Gene3D" id="3.60.10.10">
    <property type="entry name" value="Endonuclease/exonuclease/phosphatase"/>
    <property type="match status" value="1"/>
</dbReference>
<evidence type="ECO:0000259" key="2">
    <source>
        <dbReference type="Pfam" id="PF03372"/>
    </source>
</evidence>
<dbReference type="PANTHER" id="PTHR42834">
    <property type="entry name" value="ENDONUCLEASE/EXONUCLEASE/PHOSPHATASE FAMILY PROTEIN (AFU_ORTHOLOGUE AFUA_3G09210)"/>
    <property type="match status" value="1"/>
</dbReference>
<protein>
    <submittedName>
        <fullName evidence="3">Endonuclease/exonuclease/phosphatase</fullName>
    </submittedName>
</protein>